<evidence type="ECO:0000256" key="1">
    <source>
        <dbReference type="SAM" id="MobiDB-lite"/>
    </source>
</evidence>
<dbReference type="AlphaFoldDB" id="A0AAV4AMW2"/>
<name>A0AAV4AMW2_9GAST</name>
<comment type="caution">
    <text evidence="2">The sequence shown here is derived from an EMBL/GenBank/DDBJ whole genome shotgun (WGS) entry which is preliminary data.</text>
</comment>
<keyword evidence="3" id="KW-1185">Reference proteome</keyword>
<accession>A0AAV4AMW2</accession>
<dbReference type="Proteomes" id="UP000735302">
    <property type="component" value="Unassembled WGS sequence"/>
</dbReference>
<sequence>MLKKYWDRESSGNQACEIGILHCAVSALIIVEEDGIEHQDQEPKIETLRLQQTQTYKDVQIDGELDSHQKEELTSLLREFADVLTGRTSAYTYDIKLTSNVPVRKKPYTSASSRIQKRSSGYDGGRHYRTFR</sequence>
<protein>
    <submittedName>
        <fullName evidence="2">Pol polyprotein</fullName>
    </submittedName>
</protein>
<proteinExistence type="predicted"/>
<dbReference type="EMBL" id="BLXT01003952">
    <property type="protein sequence ID" value="GFO08262.1"/>
    <property type="molecule type" value="Genomic_DNA"/>
</dbReference>
<gene>
    <name evidence="2" type="ORF">PoB_003476700</name>
</gene>
<organism evidence="2 3">
    <name type="scientific">Plakobranchus ocellatus</name>
    <dbReference type="NCBI Taxonomy" id="259542"/>
    <lineage>
        <taxon>Eukaryota</taxon>
        <taxon>Metazoa</taxon>
        <taxon>Spiralia</taxon>
        <taxon>Lophotrochozoa</taxon>
        <taxon>Mollusca</taxon>
        <taxon>Gastropoda</taxon>
        <taxon>Heterobranchia</taxon>
        <taxon>Euthyneura</taxon>
        <taxon>Panpulmonata</taxon>
        <taxon>Sacoglossa</taxon>
        <taxon>Placobranchoidea</taxon>
        <taxon>Plakobranchidae</taxon>
        <taxon>Plakobranchus</taxon>
    </lineage>
</organism>
<evidence type="ECO:0000313" key="3">
    <source>
        <dbReference type="Proteomes" id="UP000735302"/>
    </source>
</evidence>
<evidence type="ECO:0000313" key="2">
    <source>
        <dbReference type="EMBL" id="GFO08262.1"/>
    </source>
</evidence>
<reference evidence="2 3" key="1">
    <citation type="journal article" date="2021" name="Elife">
        <title>Chloroplast acquisition without the gene transfer in kleptoplastic sea slugs, Plakobranchus ocellatus.</title>
        <authorList>
            <person name="Maeda T."/>
            <person name="Takahashi S."/>
            <person name="Yoshida T."/>
            <person name="Shimamura S."/>
            <person name="Takaki Y."/>
            <person name="Nagai Y."/>
            <person name="Toyoda A."/>
            <person name="Suzuki Y."/>
            <person name="Arimoto A."/>
            <person name="Ishii H."/>
            <person name="Satoh N."/>
            <person name="Nishiyama T."/>
            <person name="Hasebe M."/>
            <person name="Maruyama T."/>
            <person name="Minagawa J."/>
            <person name="Obokata J."/>
            <person name="Shigenobu S."/>
        </authorList>
    </citation>
    <scope>NUCLEOTIDE SEQUENCE [LARGE SCALE GENOMIC DNA]</scope>
</reference>
<feature type="region of interest" description="Disordered" evidence="1">
    <location>
        <begin position="108"/>
        <end position="132"/>
    </location>
</feature>